<keyword evidence="15" id="KW-0012">Acyltransferase</keyword>
<keyword evidence="7" id="KW-0547">Nucleotide-binding</keyword>
<dbReference type="PANTHER" id="PTHR47189">
    <property type="entry name" value="MHC CLASS II TRANSACTIVATOR"/>
    <property type="match status" value="1"/>
</dbReference>
<keyword evidence="22" id="KW-1185">Reference proteome</keyword>
<evidence type="ECO:0000313" key="22">
    <source>
        <dbReference type="Proteomes" id="UP000694856"/>
    </source>
</evidence>
<dbReference type="SMART" id="SM00368">
    <property type="entry name" value="LRR_RI"/>
    <property type="match status" value="4"/>
</dbReference>
<evidence type="ECO:0000256" key="3">
    <source>
        <dbReference type="ARBA" id="ARBA00022553"/>
    </source>
</evidence>
<accession>A0A8B8RHV6</accession>
<dbReference type="SUPFAM" id="SSF52540">
    <property type="entry name" value="P-loop containing nucleoside triphosphate hydrolases"/>
    <property type="match status" value="1"/>
</dbReference>
<dbReference type="CTD" id="4261"/>
<proteinExistence type="predicted"/>
<evidence type="ECO:0000256" key="8">
    <source>
        <dbReference type="ARBA" id="ARBA00022777"/>
    </source>
</evidence>
<protein>
    <recommendedName>
        <fullName evidence="19">MHC class II transactivator</fullName>
        <ecNumber evidence="2">2.7.11.1</ecNumber>
    </recommendedName>
</protein>
<organism evidence="22 23">
    <name type="scientific">Camelus ferus</name>
    <name type="common">Wild bactrian camel</name>
    <name type="synonym">Camelus bactrianus ferus</name>
    <dbReference type="NCBI Taxonomy" id="419612"/>
    <lineage>
        <taxon>Eukaryota</taxon>
        <taxon>Metazoa</taxon>
        <taxon>Chordata</taxon>
        <taxon>Craniata</taxon>
        <taxon>Vertebrata</taxon>
        <taxon>Euteleostomi</taxon>
        <taxon>Mammalia</taxon>
        <taxon>Eutheria</taxon>
        <taxon>Laurasiatheria</taxon>
        <taxon>Artiodactyla</taxon>
        <taxon>Tylopoda</taxon>
        <taxon>Camelidae</taxon>
        <taxon>Camelus</taxon>
    </lineage>
</organism>
<keyword evidence="6" id="KW-0677">Repeat</keyword>
<dbReference type="InterPro" id="IPR008095">
    <property type="entry name" value="MHC_II_transact"/>
</dbReference>
<dbReference type="EC" id="2.7.11.1" evidence="2"/>
<evidence type="ECO:0000256" key="5">
    <source>
        <dbReference type="ARBA" id="ARBA00022679"/>
    </source>
</evidence>
<evidence type="ECO:0000256" key="20">
    <source>
        <dbReference type="SAM" id="MobiDB-lite"/>
    </source>
</evidence>
<dbReference type="FunFam" id="3.80.10.10:FF:000157">
    <property type="entry name" value="Class II major histocompatibility complex transactivator"/>
    <property type="match status" value="1"/>
</dbReference>
<dbReference type="PRINTS" id="PR01719">
    <property type="entry name" value="MHCIIACTVATR"/>
</dbReference>
<dbReference type="GO" id="GO:0005524">
    <property type="term" value="F:ATP binding"/>
    <property type="evidence" value="ECO:0007669"/>
    <property type="project" value="UniProtKB-KW"/>
</dbReference>
<keyword evidence="12" id="KW-0010">Activator</keyword>
<dbReference type="CDD" id="cd00116">
    <property type="entry name" value="LRR_RI"/>
    <property type="match status" value="1"/>
</dbReference>
<dbReference type="PROSITE" id="PS51450">
    <property type="entry name" value="LRR"/>
    <property type="match status" value="1"/>
</dbReference>
<dbReference type="GeneID" id="102511845"/>
<evidence type="ECO:0000256" key="17">
    <source>
        <dbReference type="ARBA" id="ARBA00048679"/>
    </source>
</evidence>
<dbReference type="Gene3D" id="3.80.10.10">
    <property type="entry name" value="Ribonuclease Inhibitor"/>
    <property type="match status" value="1"/>
</dbReference>
<evidence type="ECO:0000256" key="1">
    <source>
        <dbReference type="ARBA" id="ARBA00004322"/>
    </source>
</evidence>
<evidence type="ECO:0000256" key="2">
    <source>
        <dbReference type="ARBA" id="ARBA00012513"/>
    </source>
</evidence>
<dbReference type="InterPro" id="IPR032675">
    <property type="entry name" value="LRR_dom_sf"/>
</dbReference>
<dbReference type="GO" id="GO:0034341">
    <property type="term" value="P:response to type II interferon"/>
    <property type="evidence" value="ECO:0007669"/>
    <property type="project" value="UniProtKB-ARBA"/>
</dbReference>
<evidence type="ECO:0000256" key="12">
    <source>
        <dbReference type="ARBA" id="ARBA00023159"/>
    </source>
</evidence>
<dbReference type="PROSITE" id="PS51257">
    <property type="entry name" value="PROKAR_LIPOPROTEIN"/>
    <property type="match status" value="1"/>
</dbReference>
<keyword evidence="4" id="KW-0433">Leucine-rich repeat</keyword>
<keyword evidence="3" id="KW-0597">Phosphoprotein</keyword>
<feature type="compositionally biased region" description="Polar residues" evidence="20">
    <location>
        <begin position="348"/>
        <end position="357"/>
    </location>
</feature>
<evidence type="ECO:0000256" key="6">
    <source>
        <dbReference type="ARBA" id="ARBA00022737"/>
    </source>
</evidence>
<dbReference type="RefSeq" id="XP_032316684.1">
    <property type="nucleotide sequence ID" value="XM_032460793.1"/>
</dbReference>
<evidence type="ECO:0000256" key="14">
    <source>
        <dbReference type="ARBA" id="ARBA00023242"/>
    </source>
</evidence>
<evidence type="ECO:0000259" key="21">
    <source>
        <dbReference type="PROSITE" id="PS50837"/>
    </source>
</evidence>
<dbReference type="GO" id="GO:0005525">
    <property type="term" value="F:GTP binding"/>
    <property type="evidence" value="ECO:0007669"/>
    <property type="project" value="UniProtKB-KW"/>
</dbReference>
<dbReference type="PANTHER" id="PTHR47189:SF1">
    <property type="entry name" value="MHC CLASS II TRANSACTIVATOR"/>
    <property type="match status" value="1"/>
</dbReference>
<comment type="catalytic activity">
    <reaction evidence="16">
        <text>L-threonyl-[protein] + ATP = O-phospho-L-threonyl-[protein] + ADP + H(+)</text>
        <dbReference type="Rhea" id="RHEA:46608"/>
        <dbReference type="Rhea" id="RHEA-COMP:11060"/>
        <dbReference type="Rhea" id="RHEA-COMP:11605"/>
        <dbReference type="ChEBI" id="CHEBI:15378"/>
        <dbReference type="ChEBI" id="CHEBI:30013"/>
        <dbReference type="ChEBI" id="CHEBI:30616"/>
        <dbReference type="ChEBI" id="CHEBI:61977"/>
        <dbReference type="ChEBI" id="CHEBI:456216"/>
        <dbReference type="EC" id="2.7.11.1"/>
    </reaction>
</comment>
<comment type="subcellular location">
    <subcellularLocation>
        <location evidence="1">Nucleus</location>
        <location evidence="1">PML body</location>
    </subcellularLocation>
</comment>
<dbReference type="Pfam" id="PF05729">
    <property type="entry name" value="NACHT"/>
    <property type="match status" value="1"/>
</dbReference>
<evidence type="ECO:0000256" key="9">
    <source>
        <dbReference type="ARBA" id="ARBA00022840"/>
    </source>
</evidence>
<dbReference type="GO" id="GO:0045892">
    <property type="term" value="P:negative regulation of DNA-templated transcription"/>
    <property type="evidence" value="ECO:0007669"/>
    <property type="project" value="UniProtKB-ARBA"/>
</dbReference>
<dbReference type="AlphaFoldDB" id="A0A8B8RHV6"/>
<dbReference type="GO" id="GO:0004674">
    <property type="term" value="F:protein serine/threonine kinase activity"/>
    <property type="evidence" value="ECO:0007669"/>
    <property type="project" value="UniProtKB-EC"/>
</dbReference>
<keyword evidence="5" id="KW-0808">Transferase</keyword>
<dbReference type="GO" id="GO:0016746">
    <property type="term" value="F:acyltransferase activity"/>
    <property type="evidence" value="ECO:0007669"/>
    <property type="project" value="UniProtKB-KW"/>
</dbReference>
<dbReference type="InterPro" id="IPR027417">
    <property type="entry name" value="P-loop_NTPase"/>
</dbReference>
<comment type="catalytic activity">
    <reaction evidence="17">
        <text>L-seryl-[protein] + ATP = O-phospho-L-seryl-[protein] + ADP + H(+)</text>
        <dbReference type="Rhea" id="RHEA:17989"/>
        <dbReference type="Rhea" id="RHEA-COMP:9863"/>
        <dbReference type="Rhea" id="RHEA-COMP:11604"/>
        <dbReference type="ChEBI" id="CHEBI:15378"/>
        <dbReference type="ChEBI" id="CHEBI:29999"/>
        <dbReference type="ChEBI" id="CHEBI:30616"/>
        <dbReference type="ChEBI" id="CHEBI:83421"/>
        <dbReference type="ChEBI" id="CHEBI:456216"/>
        <dbReference type="EC" id="2.7.11.1"/>
    </reaction>
</comment>
<keyword evidence="13" id="KW-0804">Transcription</keyword>
<keyword evidence="11" id="KW-0342">GTP-binding</keyword>
<comment type="subunit">
    <text evidence="18">Interacts with ZXDA and ZXDC. Interacts with PML (isoform PML-2). Interacts with TAF7; interaction inhibits CIITA acetyltransferase activity, thereby repressing transcription.</text>
</comment>
<reference evidence="23" key="1">
    <citation type="submission" date="2025-08" db="UniProtKB">
        <authorList>
            <consortium name="RefSeq"/>
        </authorList>
    </citation>
    <scope>IDENTIFICATION</scope>
    <source>
        <tissue evidence="23">Ear skin</tissue>
    </source>
</reference>
<keyword evidence="14" id="KW-0539">Nucleus</keyword>
<evidence type="ECO:0000256" key="13">
    <source>
        <dbReference type="ARBA" id="ARBA00023163"/>
    </source>
</evidence>
<evidence type="ECO:0000256" key="11">
    <source>
        <dbReference type="ARBA" id="ARBA00023134"/>
    </source>
</evidence>
<dbReference type="GO" id="GO:0016605">
    <property type="term" value="C:PML body"/>
    <property type="evidence" value="ECO:0007669"/>
    <property type="project" value="UniProtKB-SubCell"/>
</dbReference>
<evidence type="ECO:0000256" key="10">
    <source>
        <dbReference type="ARBA" id="ARBA00023015"/>
    </source>
</evidence>
<sequence>MSKCEKSDNSDHLIAGEFSTSPLLASFACLLSLGGLQSGVGRPARDESTCSRVGHPKASLGRLRALGRAAGVQELLLHCVSHIMRCLAPRPAGSYLPEPQGSGQCATMELGPIEGGYLELLNSNADPLQLYHLCDRMDVAGEEETELYSEPDTDTINCEQFSRLLCAMEGDEETKEAYANIAELDQYVFQDSQLEGLSKDIFIEHIGLEEMIGESVEVLEEAGQKSQKRPFPEELPADLKHRKLAEPLTMPMVTDTFLVGPVSDSLAQPCPAPPALFNKESASSQTRLEDTVLMPGPPSSSLLSCFSLPAGSIQIIPTVSTLPQGLWQISGAGAGLSSIVIYRGEMPQASQTPTSSGPPVHNFPKSPDRPGSTSPFAPSAADLPSMPEPALTSRANLTEDETSPTQSPAALKPSSKLPRWPESVEQFCRSLRDKYQAKPAGPEGILVEVDLVRVRLERSSSKGQERELATLDWAERQPARGGLAEVLLATSDRRRPRETQVIAVLGKAGQGKSHWAQAVSWAWACGQLPQYDFVFCIPCHCLDHRGDTYRLQDLLFSPGLQPRPVEDEVFSYILRRPDRILLILDAFEELETQDGFLHSACGPGSAEPRSLRGLLAGLFQRKVLRGCTLLLTARPRGRLAQSLSKADAMFEVAGFSAQQAETYVMRYFETSGATEHQKRALALLQAQPFLLSHSHSPTVCRAVCQLSEALLELGDEAELPSTLTGLYVGLLGPAAHDSPPGALVGLARLAWDLGRRHHSSLREDQFLSAEVRAWAVARGLVQPTRGGPETELVFSSFLLQCFLGALWLALSSEIKDKELPQYLALTPRKKRPYDNWLEGVPRFLVGLVFQPRPRCLGALVGLAAATSADRKQKVLTRYLKRLQPGTLQVGRLLELLHCAHEALDAGLWQHVLHGLPARLSFLGTRLSPPDTYVLGSALEAAGRNFSLDLRSTGIDPTGLGTLVGLSCVTHFRATLSDTVGLWESLQQRGEAKLLRAVEEKFTIEPFKATSMKDVEDLGNLVQIQRTRSSSEDTAGELPAVRDLKKLEFALGSALGPQAFSKLVRILEAFSSLQHLDLDSLSENKIGDEGVAQLSATFPQLKALETLNLSQNNITDVGACKLAKALPSLAASLVRLSLYNNYICDAGAESLAHVLPDMVSLRVLDVQYNKFTAAGAQQLTASLRKCPQVETLAMWTPTIPFGVQEHLQQLDSRIILR</sequence>
<dbReference type="Pfam" id="PF13516">
    <property type="entry name" value="LRR_6"/>
    <property type="match status" value="2"/>
</dbReference>
<evidence type="ECO:0000256" key="15">
    <source>
        <dbReference type="ARBA" id="ARBA00023315"/>
    </source>
</evidence>
<keyword evidence="9" id="KW-0067">ATP-binding</keyword>
<evidence type="ECO:0000256" key="18">
    <source>
        <dbReference type="ARBA" id="ARBA00062130"/>
    </source>
</evidence>
<dbReference type="InterPro" id="IPR007111">
    <property type="entry name" value="NACHT_NTPase"/>
</dbReference>
<feature type="domain" description="NACHT" evidence="21">
    <location>
        <begin position="500"/>
        <end position="810"/>
    </location>
</feature>
<dbReference type="SUPFAM" id="SSF52047">
    <property type="entry name" value="RNI-like"/>
    <property type="match status" value="1"/>
</dbReference>
<name>A0A8B8RHV6_CAMFR</name>
<dbReference type="FunFam" id="3.40.50.300:FF:001028">
    <property type="entry name" value="Class II major histocompatibility complex transactivator"/>
    <property type="match status" value="1"/>
</dbReference>
<dbReference type="GO" id="GO:0045348">
    <property type="term" value="P:positive regulation of MHC class II biosynthetic process"/>
    <property type="evidence" value="ECO:0007669"/>
    <property type="project" value="TreeGrafter"/>
</dbReference>
<keyword evidence="10" id="KW-0805">Transcription regulation</keyword>
<keyword evidence="8" id="KW-0418">Kinase</keyword>
<dbReference type="PROSITE" id="PS50837">
    <property type="entry name" value="NACHT"/>
    <property type="match status" value="1"/>
</dbReference>
<evidence type="ECO:0000313" key="23">
    <source>
        <dbReference type="RefSeq" id="XP_032316684.1"/>
    </source>
</evidence>
<dbReference type="Gene3D" id="3.40.50.300">
    <property type="entry name" value="P-loop containing nucleotide triphosphate hydrolases"/>
    <property type="match status" value="1"/>
</dbReference>
<evidence type="ECO:0000256" key="7">
    <source>
        <dbReference type="ARBA" id="ARBA00022741"/>
    </source>
</evidence>
<feature type="region of interest" description="Disordered" evidence="20">
    <location>
        <begin position="347"/>
        <end position="418"/>
    </location>
</feature>
<dbReference type="InterPro" id="IPR001611">
    <property type="entry name" value="Leu-rich_rpt"/>
</dbReference>
<evidence type="ECO:0000256" key="4">
    <source>
        <dbReference type="ARBA" id="ARBA00022614"/>
    </source>
</evidence>
<evidence type="ECO:0000256" key="19">
    <source>
        <dbReference type="ARBA" id="ARBA00073217"/>
    </source>
</evidence>
<evidence type="ECO:0000256" key="16">
    <source>
        <dbReference type="ARBA" id="ARBA00047899"/>
    </source>
</evidence>
<dbReference type="GO" id="GO:0045944">
    <property type="term" value="P:positive regulation of transcription by RNA polymerase II"/>
    <property type="evidence" value="ECO:0007669"/>
    <property type="project" value="UniProtKB-ARBA"/>
</dbReference>
<dbReference type="Proteomes" id="UP000694856">
    <property type="component" value="Chromosome 18"/>
</dbReference>
<gene>
    <name evidence="23" type="primary">CIITA</name>
</gene>
<dbReference type="GO" id="GO:0045345">
    <property type="term" value="P:positive regulation of MHC class I biosynthetic process"/>
    <property type="evidence" value="ECO:0007669"/>
    <property type="project" value="TreeGrafter"/>
</dbReference>